<dbReference type="InterPro" id="IPR019734">
    <property type="entry name" value="TPR_rpt"/>
</dbReference>
<name>A0A8D8TCG2_9HEMI</name>
<dbReference type="InterPro" id="IPR011990">
    <property type="entry name" value="TPR-like_helical_dom_sf"/>
</dbReference>
<feature type="repeat" description="TPR" evidence="1">
    <location>
        <begin position="289"/>
        <end position="322"/>
    </location>
</feature>
<dbReference type="InterPro" id="IPR052769">
    <property type="entry name" value="TPR_domain_protein"/>
</dbReference>
<feature type="compositionally biased region" description="Acidic residues" evidence="2">
    <location>
        <begin position="187"/>
        <end position="206"/>
    </location>
</feature>
<protein>
    <submittedName>
        <fullName evidence="3">Tetratricopeptide repeat protein 1</fullName>
    </submittedName>
</protein>
<dbReference type="Pfam" id="PF00515">
    <property type="entry name" value="TPR_1"/>
    <property type="match status" value="1"/>
</dbReference>
<dbReference type="PROSITE" id="PS50005">
    <property type="entry name" value="TPR"/>
    <property type="match status" value="1"/>
</dbReference>
<feature type="compositionally biased region" description="Polar residues" evidence="2">
    <location>
        <begin position="27"/>
        <end position="42"/>
    </location>
</feature>
<sequence>MSNLEKSIGDLSNEDIVNSILEDFQNDLTLNTSNSEESVKSPQSRKEPKIIELDDDDCYYSDPDIRSNETILLETSQNEAINDINQLELETRREPNNDTRNSQLETSQNDISQNEPNNGTRNSQLETSQNENNSDTNTLLKLSENESGKSNSKTSQEDNSRGVNTNSDMTNINREKDFDEEIVSKNDEDEDHLSEDEGVDDSELSEEEIKNSEQSAIELKNQGNDLFKQHLWRESLAKYNEALRKCPKSCSTTRAICHANRAAVYEKMDKTDESIAACSRSLALNPTYVKVYTRRARLYQTSDKLDEALADYQKILELDPTNRDAYLATKTLPQQINERNEKLKEEMMGKLKDLGNMILRPFGLSTNNFQMVQDPNSGGYSINFQQNAPPPNNS</sequence>
<dbReference type="PROSITE" id="PS50293">
    <property type="entry name" value="TPR_REGION"/>
    <property type="match status" value="1"/>
</dbReference>
<evidence type="ECO:0000256" key="2">
    <source>
        <dbReference type="SAM" id="MobiDB-lite"/>
    </source>
</evidence>
<feature type="compositionally biased region" description="Polar residues" evidence="2">
    <location>
        <begin position="161"/>
        <end position="172"/>
    </location>
</feature>
<accession>A0A8D8TCG2</accession>
<evidence type="ECO:0000256" key="1">
    <source>
        <dbReference type="PROSITE-ProRule" id="PRU00339"/>
    </source>
</evidence>
<feature type="compositionally biased region" description="Basic and acidic residues" evidence="2">
    <location>
        <begin position="173"/>
        <end position="186"/>
    </location>
</feature>
<dbReference type="SMART" id="SM00028">
    <property type="entry name" value="TPR"/>
    <property type="match status" value="3"/>
</dbReference>
<organism evidence="3">
    <name type="scientific">Cacopsylla melanoneura</name>
    <dbReference type="NCBI Taxonomy" id="428564"/>
    <lineage>
        <taxon>Eukaryota</taxon>
        <taxon>Metazoa</taxon>
        <taxon>Ecdysozoa</taxon>
        <taxon>Arthropoda</taxon>
        <taxon>Hexapoda</taxon>
        <taxon>Insecta</taxon>
        <taxon>Pterygota</taxon>
        <taxon>Neoptera</taxon>
        <taxon>Paraneoptera</taxon>
        <taxon>Hemiptera</taxon>
        <taxon>Sternorrhyncha</taxon>
        <taxon>Psylloidea</taxon>
        <taxon>Psyllidae</taxon>
        <taxon>Psyllinae</taxon>
        <taxon>Cacopsylla</taxon>
    </lineage>
</organism>
<dbReference type="SUPFAM" id="SSF48452">
    <property type="entry name" value="TPR-like"/>
    <property type="match status" value="1"/>
</dbReference>
<feature type="region of interest" description="Disordered" evidence="2">
    <location>
        <begin position="27"/>
        <end position="62"/>
    </location>
</feature>
<dbReference type="AlphaFoldDB" id="A0A8D8TCG2"/>
<reference evidence="3" key="1">
    <citation type="submission" date="2021-05" db="EMBL/GenBank/DDBJ databases">
        <authorList>
            <person name="Alioto T."/>
            <person name="Alioto T."/>
            <person name="Gomez Garrido J."/>
        </authorList>
    </citation>
    <scope>NUCLEOTIDE SEQUENCE</scope>
</reference>
<feature type="region of interest" description="Disordered" evidence="2">
    <location>
        <begin position="86"/>
        <end position="213"/>
    </location>
</feature>
<dbReference type="PANTHER" id="PTHR46014">
    <property type="entry name" value="TETRATRICOPEPTIDE REPEAT PROTEIN 1"/>
    <property type="match status" value="1"/>
</dbReference>
<proteinExistence type="predicted"/>
<dbReference type="Gene3D" id="1.25.40.10">
    <property type="entry name" value="Tetratricopeptide repeat domain"/>
    <property type="match status" value="1"/>
</dbReference>
<dbReference type="EMBL" id="HBUF01274965">
    <property type="protein sequence ID" value="CAG6686106.1"/>
    <property type="molecule type" value="Transcribed_RNA"/>
</dbReference>
<evidence type="ECO:0000313" key="3">
    <source>
        <dbReference type="EMBL" id="CAG6686106.1"/>
    </source>
</evidence>
<keyword evidence="1" id="KW-0802">TPR repeat</keyword>
<dbReference type="PANTHER" id="PTHR46014:SF1">
    <property type="entry name" value="TETRATRICOPEPTIDE REPEAT PROTEIN 1"/>
    <property type="match status" value="1"/>
</dbReference>
<feature type="compositionally biased region" description="Polar residues" evidence="2">
    <location>
        <begin position="98"/>
        <end position="140"/>
    </location>
</feature>